<accession>A0A9P8VA21</accession>
<dbReference type="InterPro" id="IPR050562">
    <property type="entry name" value="FAD_mOase_fung"/>
</dbReference>
<proteinExistence type="inferred from homology"/>
<feature type="non-terminal residue" evidence="9">
    <location>
        <position position="794"/>
    </location>
</feature>
<keyword evidence="4" id="KW-0274">FAD</keyword>
<dbReference type="PANTHER" id="PTHR47356:SF2">
    <property type="entry name" value="FAD-BINDING DOMAIN-CONTAINING PROTEIN-RELATED"/>
    <property type="match status" value="1"/>
</dbReference>
<evidence type="ECO:0000256" key="7">
    <source>
        <dbReference type="SAM" id="Phobius"/>
    </source>
</evidence>
<evidence type="ECO:0000256" key="6">
    <source>
        <dbReference type="ARBA" id="ARBA00023033"/>
    </source>
</evidence>
<evidence type="ECO:0000256" key="2">
    <source>
        <dbReference type="ARBA" id="ARBA00007992"/>
    </source>
</evidence>
<keyword evidence="7" id="KW-0812">Transmembrane</keyword>
<keyword evidence="3" id="KW-0285">Flavoprotein</keyword>
<evidence type="ECO:0000256" key="1">
    <source>
        <dbReference type="ARBA" id="ARBA00001974"/>
    </source>
</evidence>
<dbReference type="PRINTS" id="PR00420">
    <property type="entry name" value="RNGMNOXGNASE"/>
</dbReference>
<feature type="domain" description="FAD-binding" evidence="8">
    <location>
        <begin position="2"/>
        <end position="168"/>
    </location>
</feature>
<dbReference type="OrthoDB" id="16820at2759"/>
<protein>
    <submittedName>
        <fullName evidence="9">FAD binding domain protein</fullName>
    </submittedName>
</protein>
<dbReference type="Gene3D" id="3.50.50.60">
    <property type="entry name" value="FAD/NAD(P)-binding domain"/>
    <property type="match status" value="1"/>
</dbReference>
<name>A0A9P8VA21_9PEZI</name>
<gene>
    <name evidence="9" type="ORF">F5X68DRAFT_241823</name>
</gene>
<keyword evidence="6" id="KW-0503">Monooxygenase</keyword>
<dbReference type="Pfam" id="PF01494">
    <property type="entry name" value="FAD_binding_3"/>
    <property type="match status" value="2"/>
</dbReference>
<comment type="similarity">
    <text evidence="2">Belongs to the paxM FAD-dependent monooxygenase family.</text>
</comment>
<dbReference type="GO" id="GO:0071949">
    <property type="term" value="F:FAD binding"/>
    <property type="evidence" value="ECO:0007669"/>
    <property type="project" value="InterPro"/>
</dbReference>
<reference evidence="9" key="1">
    <citation type="journal article" date="2021" name="Nat. Commun.">
        <title>Genetic determinants of endophytism in the Arabidopsis root mycobiome.</title>
        <authorList>
            <person name="Mesny F."/>
            <person name="Miyauchi S."/>
            <person name="Thiergart T."/>
            <person name="Pickel B."/>
            <person name="Atanasova L."/>
            <person name="Karlsson M."/>
            <person name="Huettel B."/>
            <person name="Barry K.W."/>
            <person name="Haridas S."/>
            <person name="Chen C."/>
            <person name="Bauer D."/>
            <person name="Andreopoulos W."/>
            <person name="Pangilinan J."/>
            <person name="LaButti K."/>
            <person name="Riley R."/>
            <person name="Lipzen A."/>
            <person name="Clum A."/>
            <person name="Drula E."/>
            <person name="Henrissat B."/>
            <person name="Kohler A."/>
            <person name="Grigoriev I.V."/>
            <person name="Martin F.M."/>
            <person name="Hacquard S."/>
        </authorList>
    </citation>
    <scope>NUCLEOTIDE SEQUENCE</scope>
    <source>
        <strain evidence="9">MPI-SDFR-AT-0117</strain>
    </source>
</reference>
<comment type="cofactor">
    <cofactor evidence="1">
        <name>FAD</name>
        <dbReference type="ChEBI" id="CHEBI:57692"/>
    </cofactor>
</comment>
<dbReference type="SUPFAM" id="SSF51905">
    <property type="entry name" value="FAD/NAD(P)-binding domain"/>
    <property type="match status" value="1"/>
</dbReference>
<comment type="caution">
    <text evidence="9">The sequence shown here is derived from an EMBL/GenBank/DDBJ whole genome shotgun (WGS) entry which is preliminary data.</text>
</comment>
<dbReference type="GO" id="GO:0004497">
    <property type="term" value="F:monooxygenase activity"/>
    <property type="evidence" value="ECO:0007669"/>
    <property type="project" value="UniProtKB-KW"/>
</dbReference>
<dbReference type="AlphaFoldDB" id="A0A9P8VA21"/>
<sequence length="794" mass="88065">FKVVIVGAGIAGLTLASILEEHDLDYVLLEKHSSVVCEVGASIGLFPHGLRILDQLGIYEAISEFLEGQPSIGQTYIRRADGSILTRIGHITEHMVHRHGYPFLFFDRQDFLRLLYRNLRHKERVIVNKAVSDISLFSNGAQVSCTDGSSYDGTLVVGADGVHSSVRRIMRSLAAKVEPGYFDPKEEGRVPCFYQCSFGIAQHVPGWPKGDQQMVTGDQLSQLVVTGPDEKIYWFLFERLSKPKRGADIPRYTKDDEKEFFAKHWDLPITEHITFGDVVKKRISSALTPLHEVVYKRWHFGRIITIGDSAHKPNPISGHGGNIAIEACADLINALMRVKDRRGGNLDDLSTEEISGAFHEVESTRLRRSKTVVKAAHHQQALFACESPIMSYIVNNIAMPRLGSEQLLSRNGAVMLGGPRIKSLSVPRRARAVPFNDELPAKRLSNATSALVWRAFLTIMIAALFLSFIWGNPSIDNGRFLPFKWLQEGVSHPAGTVPDRPSEQMITERFQLYYSSTQLTSPLLVYLIEGNRIGNQLTPLAFPVLISSALQFQGVIRVAAVYAILVHLFSHSIPTGRPVSLQFADALVPSLIIAWYIIPALLLFMPLSNSMEEFSTTVWHFSPILFIFLTKIIALLLGQLRRRPSSTNGAVQTDALVASYQNQDVRRLKLAYRVAFWAQSLSHLAVHLHTGVSPITTSSLGLKHVLDVVTRRSSSTARTQKSPAPLGPDVAVAALVFLCSNLYSVWDVRRVGYVKTNSAVLAAALVLLGWLAVGPGATWAALWYWRENIISSLA</sequence>
<feature type="transmembrane region" description="Helical" evidence="7">
    <location>
        <begin position="586"/>
        <end position="605"/>
    </location>
</feature>
<evidence type="ECO:0000256" key="5">
    <source>
        <dbReference type="ARBA" id="ARBA00023002"/>
    </source>
</evidence>
<feature type="non-terminal residue" evidence="9">
    <location>
        <position position="1"/>
    </location>
</feature>
<evidence type="ECO:0000259" key="8">
    <source>
        <dbReference type="Pfam" id="PF01494"/>
    </source>
</evidence>
<keyword evidence="7" id="KW-1133">Transmembrane helix</keyword>
<evidence type="ECO:0000256" key="4">
    <source>
        <dbReference type="ARBA" id="ARBA00022827"/>
    </source>
</evidence>
<keyword evidence="7" id="KW-0472">Membrane</keyword>
<dbReference type="Proteomes" id="UP000770015">
    <property type="component" value="Unassembled WGS sequence"/>
</dbReference>
<feature type="transmembrane region" description="Helical" evidence="7">
    <location>
        <begin position="451"/>
        <end position="471"/>
    </location>
</feature>
<dbReference type="PANTHER" id="PTHR47356">
    <property type="entry name" value="FAD-DEPENDENT MONOOXYGENASE ASQG-RELATED"/>
    <property type="match status" value="1"/>
</dbReference>
<feature type="transmembrane region" description="Helical" evidence="7">
    <location>
        <begin position="758"/>
        <end position="785"/>
    </location>
</feature>
<dbReference type="InterPro" id="IPR036188">
    <property type="entry name" value="FAD/NAD-bd_sf"/>
</dbReference>
<keyword evidence="10" id="KW-1185">Reference proteome</keyword>
<feature type="transmembrane region" description="Helical" evidence="7">
    <location>
        <begin position="617"/>
        <end position="637"/>
    </location>
</feature>
<keyword evidence="5" id="KW-0560">Oxidoreductase</keyword>
<dbReference type="EMBL" id="JAGSXJ010000016">
    <property type="protein sequence ID" value="KAH6684839.1"/>
    <property type="molecule type" value="Genomic_DNA"/>
</dbReference>
<dbReference type="InterPro" id="IPR002938">
    <property type="entry name" value="FAD-bd"/>
</dbReference>
<evidence type="ECO:0000256" key="3">
    <source>
        <dbReference type="ARBA" id="ARBA00022630"/>
    </source>
</evidence>
<evidence type="ECO:0000313" key="10">
    <source>
        <dbReference type="Proteomes" id="UP000770015"/>
    </source>
</evidence>
<feature type="domain" description="FAD-binding" evidence="8">
    <location>
        <begin position="271"/>
        <end position="340"/>
    </location>
</feature>
<organism evidence="9 10">
    <name type="scientific">Plectosphaerella plurivora</name>
    <dbReference type="NCBI Taxonomy" id="936078"/>
    <lineage>
        <taxon>Eukaryota</taxon>
        <taxon>Fungi</taxon>
        <taxon>Dikarya</taxon>
        <taxon>Ascomycota</taxon>
        <taxon>Pezizomycotina</taxon>
        <taxon>Sordariomycetes</taxon>
        <taxon>Hypocreomycetidae</taxon>
        <taxon>Glomerellales</taxon>
        <taxon>Plectosphaerellaceae</taxon>
        <taxon>Plectosphaerella</taxon>
    </lineage>
</organism>
<evidence type="ECO:0000313" key="9">
    <source>
        <dbReference type="EMBL" id="KAH6684839.1"/>
    </source>
</evidence>